<dbReference type="PROSITE" id="PS01117">
    <property type="entry name" value="HTH_MARR_1"/>
    <property type="match status" value="1"/>
</dbReference>
<dbReference type="PANTHER" id="PTHR33164:SF103">
    <property type="entry name" value="REGULATORY PROTEIN MARR"/>
    <property type="match status" value="1"/>
</dbReference>
<dbReference type="Pfam" id="PF12802">
    <property type="entry name" value="MarR_2"/>
    <property type="match status" value="1"/>
</dbReference>
<dbReference type="EMBL" id="AP022612">
    <property type="protein sequence ID" value="BBZ32926.1"/>
    <property type="molecule type" value="Genomic_DNA"/>
</dbReference>
<keyword evidence="3" id="KW-0804">Transcription</keyword>
<dbReference type="Gene3D" id="1.10.10.10">
    <property type="entry name" value="Winged helix-like DNA-binding domain superfamily/Winged helix DNA-binding domain"/>
    <property type="match status" value="1"/>
</dbReference>
<dbReference type="OrthoDB" id="4947868at2"/>
<evidence type="ECO:0000256" key="2">
    <source>
        <dbReference type="ARBA" id="ARBA00023125"/>
    </source>
</evidence>
<dbReference type="SMART" id="SM00347">
    <property type="entry name" value="HTH_MARR"/>
    <property type="match status" value="1"/>
</dbReference>
<dbReference type="Proteomes" id="UP000466931">
    <property type="component" value="Chromosome"/>
</dbReference>
<proteinExistence type="predicted"/>
<dbReference type="InterPro" id="IPR039422">
    <property type="entry name" value="MarR/SlyA-like"/>
</dbReference>
<dbReference type="PROSITE" id="PS50995">
    <property type="entry name" value="HTH_MARR_2"/>
    <property type="match status" value="1"/>
</dbReference>
<dbReference type="InterPro" id="IPR036390">
    <property type="entry name" value="WH_DNA-bd_sf"/>
</dbReference>
<organism evidence="4 5">
    <name type="scientific">Mycolicibacterium confluentis</name>
    <dbReference type="NCBI Taxonomy" id="28047"/>
    <lineage>
        <taxon>Bacteria</taxon>
        <taxon>Bacillati</taxon>
        <taxon>Actinomycetota</taxon>
        <taxon>Actinomycetes</taxon>
        <taxon>Mycobacteriales</taxon>
        <taxon>Mycobacteriaceae</taxon>
        <taxon>Mycolicibacterium</taxon>
    </lineage>
</organism>
<dbReference type="RefSeq" id="WP_085151303.1">
    <property type="nucleotide sequence ID" value="NZ_AP022612.1"/>
</dbReference>
<reference evidence="4" key="1">
    <citation type="journal article" date="2019" name="Emerg. Microbes Infect.">
        <title>Comprehensive subspecies identification of 175 nontuberculous mycobacteria species based on 7547 genomic profiles.</title>
        <authorList>
            <person name="Matsumoto Y."/>
            <person name="Kinjo T."/>
            <person name="Motooka D."/>
            <person name="Nabeya D."/>
            <person name="Jung N."/>
            <person name="Uechi K."/>
            <person name="Horii T."/>
            <person name="Iida T."/>
            <person name="Fujita J."/>
            <person name="Nakamura S."/>
        </authorList>
    </citation>
    <scope>NUCLEOTIDE SEQUENCE [LARGE SCALE GENOMIC DNA]</scope>
    <source>
        <strain evidence="4">JCM 13671</strain>
    </source>
</reference>
<dbReference type="InterPro" id="IPR023187">
    <property type="entry name" value="Tscrpt_reg_MarR-type_CS"/>
</dbReference>
<dbReference type="GO" id="GO:0003677">
    <property type="term" value="F:DNA binding"/>
    <property type="evidence" value="ECO:0007669"/>
    <property type="project" value="UniProtKB-KW"/>
</dbReference>
<name>A0A7I7XUH6_9MYCO</name>
<dbReference type="GO" id="GO:0006950">
    <property type="term" value="P:response to stress"/>
    <property type="evidence" value="ECO:0007669"/>
    <property type="project" value="TreeGrafter"/>
</dbReference>
<keyword evidence="2" id="KW-0238">DNA-binding</keyword>
<dbReference type="InterPro" id="IPR036388">
    <property type="entry name" value="WH-like_DNA-bd_sf"/>
</dbReference>
<keyword evidence="1" id="KW-0805">Transcription regulation</keyword>
<dbReference type="PANTHER" id="PTHR33164">
    <property type="entry name" value="TRANSCRIPTIONAL REGULATOR, MARR FAMILY"/>
    <property type="match status" value="1"/>
</dbReference>
<accession>A0A7I7XUH6</accession>
<dbReference type="InterPro" id="IPR000835">
    <property type="entry name" value="HTH_MarR-typ"/>
</dbReference>
<evidence type="ECO:0000256" key="3">
    <source>
        <dbReference type="ARBA" id="ARBA00023163"/>
    </source>
</evidence>
<protein>
    <submittedName>
        <fullName evidence="4">MarR family transcriptional regulator</fullName>
    </submittedName>
</protein>
<reference evidence="4" key="2">
    <citation type="submission" date="2020-02" db="EMBL/GenBank/DDBJ databases">
        <authorList>
            <person name="Matsumoto Y."/>
            <person name="Motooka D."/>
            <person name="Nakamura S."/>
        </authorList>
    </citation>
    <scope>NUCLEOTIDE SEQUENCE</scope>
    <source>
        <strain evidence="4">JCM 13671</strain>
    </source>
</reference>
<dbReference type="GO" id="GO:0003700">
    <property type="term" value="F:DNA-binding transcription factor activity"/>
    <property type="evidence" value="ECO:0007669"/>
    <property type="project" value="InterPro"/>
</dbReference>
<dbReference type="SUPFAM" id="SSF46785">
    <property type="entry name" value="Winged helix' DNA-binding domain"/>
    <property type="match status" value="1"/>
</dbReference>
<evidence type="ECO:0000313" key="4">
    <source>
        <dbReference type="EMBL" id="BBZ32926.1"/>
    </source>
</evidence>
<sequence>MDVTASETRELALALHDLSWRITRVGPGQVGLEPLPASEIAVLRAVLDEPGRGVSDVAASVGMQPSNVSAALRSLVARGLVEKRPDPHDRRVALLHPTATSRGNRAAIESELTASLSEALAALSDDDVSALLRAVPAMRQLNAAVVERVR</sequence>
<evidence type="ECO:0000256" key="1">
    <source>
        <dbReference type="ARBA" id="ARBA00023015"/>
    </source>
</evidence>
<dbReference type="AlphaFoldDB" id="A0A7I7XUH6"/>
<gene>
    <name evidence="4" type="ORF">MCNF_15310</name>
</gene>
<evidence type="ECO:0000313" key="5">
    <source>
        <dbReference type="Proteomes" id="UP000466931"/>
    </source>
</evidence>
<keyword evidence="5" id="KW-1185">Reference proteome</keyword>